<dbReference type="EMBL" id="EF153632">
    <property type="protein sequence ID" value="ABL96762.1"/>
    <property type="molecule type" value="Genomic_DNA"/>
</dbReference>
<dbReference type="Proteomes" id="UP000001793">
    <property type="component" value="Segment"/>
</dbReference>
<evidence type="ECO:0000313" key="2">
    <source>
        <dbReference type="Proteomes" id="UP000001793"/>
    </source>
</evidence>
<gene>
    <name evidence="1" type="ORF">BcepF1.031</name>
</gene>
<dbReference type="KEGG" id="vg:4818323"/>
<name>A1YZT5_9CAUD</name>
<organism evidence="1 2">
    <name type="scientific">Burkholderia phage BcepF1</name>
    <dbReference type="NCBI Taxonomy" id="2886897"/>
    <lineage>
        <taxon>Viruses</taxon>
        <taxon>Duplodnaviria</taxon>
        <taxon>Heunggongvirae</taxon>
        <taxon>Uroviricota</taxon>
        <taxon>Caudoviricetes</taxon>
        <taxon>Lindbergviridae</taxon>
        <taxon>Bcepfunavirus</taxon>
        <taxon>Bcepfunavirus bcepF1</taxon>
    </lineage>
</organism>
<dbReference type="RefSeq" id="YP_001039715.1">
    <property type="nucleotide sequence ID" value="NC_009015.1"/>
</dbReference>
<accession>A1YZT5</accession>
<reference evidence="1 2" key="1">
    <citation type="submission" date="2006-12" db="EMBL/GenBank/DDBJ databases">
        <title>Genomic analysis of Burkholderia ambifaria phage BcepF1, a member of the Bcep781- like phage supergroup.</title>
        <authorList>
            <person name="Summer E.J."/>
            <person name="Robinson S."/>
            <person name="Haines C."/>
            <person name="Adams B."/>
            <person name="Daggett M."/>
            <person name="Landua J."/>
            <person name="Swanson S."/>
            <person name="Vorndam W."/>
            <person name="Morrison W."/>
            <person name="Nail K."/>
            <person name="Gonzalez C."/>
            <person name="Young R."/>
        </authorList>
    </citation>
    <scope>NUCLEOTIDE SEQUENCE [LARGE SCALE GENOMIC DNA]</scope>
</reference>
<dbReference type="GeneID" id="4818323"/>
<proteinExistence type="predicted"/>
<keyword evidence="2" id="KW-1185">Reference proteome</keyword>
<sequence>MANLPKLIRTNFDDGNFFQGSEEGGSIRIGMNGYRCISLPVGNKFWAEASEALDADAIEALFDKCVENGLIPL</sequence>
<protein>
    <submittedName>
        <fullName evidence="1">Uncharacterized protein</fullName>
    </submittedName>
</protein>
<evidence type="ECO:0000313" key="1">
    <source>
        <dbReference type="EMBL" id="ABL96762.1"/>
    </source>
</evidence>